<sequence>MQAALSPRRKFPLADCGVPGSSAKKANFLVIDERYLSLESSIRLVLPRVNPRDIMMCGGINLTGRRMTPDFHPPRSSSSLFRCPGKLASSGNLGRPPLYSTLFPTTASRRIPLDPRLSKIAVEPSQE</sequence>
<protein>
    <submittedName>
        <fullName evidence="1">Uncharacterized protein</fullName>
    </submittedName>
</protein>
<accession>A0AAV4N8T2</accession>
<organism evidence="1 2">
    <name type="scientific">Caerostris extrusa</name>
    <name type="common">Bark spider</name>
    <name type="synonym">Caerostris bankana</name>
    <dbReference type="NCBI Taxonomy" id="172846"/>
    <lineage>
        <taxon>Eukaryota</taxon>
        <taxon>Metazoa</taxon>
        <taxon>Ecdysozoa</taxon>
        <taxon>Arthropoda</taxon>
        <taxon>Chelicerata</taxon>
        <taxon>Arachnida</taxon>
        <taxon>Araneae</taxon>
        <taxon>Araneomorphae</taxon>
        <taxon>Entelegynae</taxon>
        <taxon>Araneoidea</taxon>
        <taxon>Araneidae</taxon>
        <taxon>Caerostris</taxon>
    </lineage>
</organism>
<evidence type="ECO:0000313" key="2">
    <source>
        <dbReference type="Proteomes" id="UP001054945"/>
    </source>
</evidence>
<dbReference type="EMBL" id="BPLR01020542">
    <property type="protein sequence ID" value="GIX79859.1"/>
    <property type="molecule type" value="Genomic_DNA"/>
</dbReference>
<comment type="caution">
    <text evidence="1">The sequence shown here is derived from an EMBL/GenBank/DDBJ whole genome shotgun (WGS) entry which is preliminary data.</text>
</comment>
<dbReference type="AlphaFoldDB" id="A0AAV4N8T2"/>
<evidence type="ECO:0000313" key="1">
    <source>
        <dbReference type="EMBL" id="GIX79859.1"/>
    </source>
</evidence>
<reference evidence="1 2" key="1">
    <citation type="submission" date="2021-06" db="EMBL/GenBank/DDBJ databases">
        <title>Caerostris extrusa draft genome.</title>
        <authorList>
            <person name="Kono N."/>
            <person name="Arakawa K."/>
        </authorList>
    </citation>
    <scope>NUCLEOTIDE SEQUENCE [LARGE SCALE GENOMIC DNA]</scope>
</reference>
<gene>
    <name evidence="1" type="ORF">CEXT_404601</name>
</gene>
<name>A0AAV4N8T2_CAEEX</name>
<proteinExistence type="predicted"/>
<dbReference type="Proteomes" id="UP001054945">
    <property type="component" value="Unassembled WGS sequence"/>
</dbReference>
<keyword evidence="2" id="KW-1185">Reference proteome</keyword>